<dbReference type="InterPro" id="IPR001179">
    <property type="entry name" value="PPIase_FKBP_dom"/>
</dbReference>
<gene>
    <name evidence="12" type="ORF">AT746_04935</name>
</gene>
<protein>
    <recommendedName>
        <fullName evidence="10">Peptidyl-prolyl cis-trans isomerase</fullName>
        <ecNumber evidence="10">5.2.1.8</ecNumber>
    </recommendedName>
</protein>
<evidence type="ECO:0000256" key="3">
    <source>
        <dbReference type="ARBA" id="ARBA00006577"/>
    </source>
</evidence>
<evidence type="ECO:0000313" key="12">
    <source>
        <dbReference type="EMBL" id="ALS97680.1"/>
    </source>
</evidence>
<comment type="subcellular location">
    <subcellularLocation>
        <location evidence="2">Cytoplasm</location>
    </subcellularLocation>
</comment>
<name>A0A0U3AXS1_9ALTE</name>
<sequence length="161" mass="17523">MKIAPNAVVTMHYTVSSADGVQIDSSRDGEPMRFIHGHNFLIQGLEDALEDKAVGDSFEVQVAPELAYGERHEELVQVVPKSMFEGMDVDVGMQFRATTDDGEQSVVVIDVNDDGVVIDGNHPLSGVTLSFDVEVLDVREATEEELAHGHVHGDQGCDHSH</sequence>
<evidence type="ECO:0000256" key="5">
    <source>
        <dbReference type="ARBA" id="ARBA00023110"/>
    </source>
</evidence>
<keyword evidence="5 9" id="KW-0697">Rotamase</keyword>
<dbReference type="PANTHER" id="PTHR47861:SF3">
    <property type="entry name" value="FKBP-TYPE PEPTIDYL-PROLYL CIS-TRANS ISOMERASE SLYD"/>
    <property type="match status" value="1"/>
</dbReference>
<dbReference type="STRING" id="1526571.AT746_04935"/>
<dbReference type="EC" id="5.2.1.8" evidence="10"/>
<evidence type="ECO:0000256" key="10">
    <source>
        <dbReference type="RuleBase" id="RU003915"/>
    </source>
</evidence>
<evidence type="ECO:0000256" key="7">
    <source>
        <dbReference type="ARBA" id="ARBA00023235"/>
    </source>
</evidence>
<dbReference type="PANTHER" id="PTHR47861">
    <property type="entry name" value="FKBP-TYPE PEPTIDYL-PROLYL CIS-TRANS ISOMERASE SLYD"/>
    <property type="match status" value="1"/>
</dbReference>
<feature type="domain" description="PPIase FKBP-type" evidence="11">
    <location>
        <begin position="6"/>
        <end position="91"/>
    </location>
</feature>
<keyword evidence="13" id="KW-1185">Reference proteome</keyword>
<evidence type="ECO:0000313" key="13">
    <source>
        <dbReference type="Proteomes" id="UP000068447"/>
    </source>
</evidence>
<dbReference type="InterPro" id="IPR046357">
    <property type="entry name" value="PPIase_dom_sf"/>
</dbReference>
<dbReference type="Pfam" id="PF00254">
    <property type="entry name" value="FKBP_C"/>
    <property type="match status" value="1"/>
</dbReference>
<comment type="catalytic activity">
    <reaction evidence="1 9 10">
        <text>[protein]-peptidylproline (omega=180) = [protein]-peptidylproline (omega=0)</text>
        <dbReference type="Rhea" id="RHEA:16237"/>
        <dbReference type="Rhea" id="RHEA-COMP:10747"/>
        <dbReference type="Rhea" id="RHEA-COMP:10748"/>
        <dbReference type="ChEBI" id="CHEBI:83833"/>
        <dbReference type="ChEBI" id="CHEBI:83834"/>
        <dbReference type="EC" id="5.2.1.8"/>
    </reaction>
</comment>
<proteinExistence type="inferred from homology"/>
<dbReference type="SUPFAM" id="SSF54534">
    <property type="entry name" value="FKBP-like"/>
    <property type="match status" value="1"/>
</dbReference>
<dbReference type="OrthoDB" id="9808891at2"/>
<dbReference type="RefSeq" id="WP_062477267.1">
    <property type="nucleotide sequence ID" value="NZ_CP013650.1"/>
</dbReference>
<dbReference type="KEGG" id="lal:AT746_04935"/>
<evidence type="ECO:0000256" key="8">
    <source>
        <dbReference type="ARBA" id="ARBA00037071"/>
    </source>
</evidence>
<accession>A0A0U3AXS1</accession>
<comment type="similarity">
    <text evidence="3 10">Belongs to the FKBP-type PPIase family.</text>
</comment>
<dbReference type="EMBL" id="CP013650">
    <property type="protein sequence ID" value="ALS97680.1"/>
    <property type="molecule type" value="Genomic_DNA"/>
</dbReference>
<keyword evidence="4" id="KW-0963">Cytoplasm</keyword>
<dbReference type="GO" id="GO:0005737">
    <property type="term" value="C:cytoplasm"/>
    <property type="evidence" value="ECO:0007669"/>
    <property type="project" value="UniProtKB-SubCell"/>
</dbReference>
<dbReference type="GO" id="GO:0042026">
    <property type="term" value="P:protein refolding"/>
    <property type="evidence" value="ECO:0007669"/>
    <property type="project" value="UniProtKB-ARBA"/>
</dbReference>
<dbReference type="Proteomes" id="UP000068447">
    <property type="component" value="Chromosome"/>
</dbReference>
<keyword evidence="6" id="KW-0143">Chaperone</keyword>
<reference evidence="12 13" key="1">
    <citation type="submission" date="2015-12" db="EMBL/GenBank/DDBJ databases">
        <title>Complete genome of Lacimicrobium alkaliphilum KCTC 32984.</title>
        <authorList>
            <person name="Kim S.-G."/>
            <person name="Lee Y.-J."/>
        </authorList>
    </citation>
    <scope>NUCLEOTIDE SEQUENCE [LARGE SCALE GENOMIC DNA]</scope>
    <source>
        <strain evidence="12 13">YelD216</strain>
    </source>
</reference>
<dbReference type="GO" id="GO:0003755">
    <property type="term" value="F:peptidyl-prolyl cis-trans isomerase activity"/>
    <property type="evidence" value="ECO:0007669"/>
    <property type="project" value="UniProtKB-UniRule"/>
</dbReference>
<organism evidence="12 13">
    <name type="scientific">Lacimicrobium alkaliphilum</name>
    <dbReference type="NCBI Taxonomy" id="1526571"/>
    <lineage>
        <taxon>Bacteria</taxon>
        <taxon>Pseudomonadati</taxon>
        <taxon>Pseudomonadota</taxon>
        <taxon>Gammaproteobacteria</taxon>
        <taxon>Alteromonadales</taxon>
        <taxon>Alteromonadaceae</taxon>
        <taxon>Lacimicrobium</taxon>
    </lineage>
</organism>
<evidence type="ECO:0000256" key="1">
    <source>
        <dbReference type="ARBA" id="ARBA00000971"/>
    </source>
</evidence>
<evidence type="ECO:0000259" key="11">
    <source>
        <dbReference type="PROSITE" id="PS50059"/>
    </source>
</evidence>
<evidence type="ECO:0000256" key="4">
    <source>
        <dbReference type="ARBA" id="ARBA00022490"/>
    </source>
</evidence>
<dbReference type="PROSITE" id="PS50059">
    <property type="entry name" value="FKBP_PPIASE"/>
    <property type="match status" value="1"/>
</dbReference>
<dbReference type="AlphaFoldDB" id="A0A0U3AXS1"/>
<dbReference type="Gene3D" id="3.10.50.40">
    <property type="match status" value="1"/>
</dbReference>
<comment type="function">
    <text evidence="8">Also involved in hydrogenase metallocenter assembly, probably by participating in the nickel insertion step. This function in hydrogenase biosynthesis requires chaperone activity and the presence of the metal-binding domain, but not PPIase activity.</text>
</comment>
<keyword evidence="7 9" id="KW-0413">Isomerase</keyword>
<evidence type="ECO:0000256" key="9">
    <source>
        <dbReference type="PROSITE-ProRule" id="PRU00277"/>
    </source>
</evidence>
<evidence type="ECO:0000256" key="2">
    <source>
        <dbReference type="ARBA" id="ARBA00004496"/>
    </source>
</evidence>
<evidence type="ECO:0000256" key="6">
    <source>
        <dbReference type="ARBA" id="ARBA00023186"/>
    </source>
</evidence>